<accession>A0ABY5I212</accession>
<feature type="compositionally biased region" description="Polar residues" evidence="1">
    <location>
        <begin position="44"/>
        <end position="55"/>
    </location>
</feature>
<sequence length="129" mass="14871">MAIDFIKMMQQEQKNTKDDKQVEKEKNVAGAKPVAQKQDKKIYSKTSNSSKAKTPTTENGYVYPFSLYTEGHIVDVSNYGFEDGKTYTDKQISQIMLDHRHYEFAGEMTYKMFEEDNTLVATAKQYKKG</sequence>
<evidence type="ECO:0000313" key="3">
    <source>
        <dbReference type="Proteomes" id="UP001060112"/>
    </source>
</evidence>
<evidence type="ECO:0000256" key="1">
    <source>
        <dbReference type="SAM" id="MobiDB-lite"/>
    </source>
</evidence>
<feature type="region of interest" description="Disordered" evidence="1">
    <location>
        <begin position="9"/>
        <end position="55"/>
    </location>
</feature>
<keyword evidence="3" id="KW-1185">Reference proteome</keyword>
<feature type="compositionally biased region" description="Basic and acidic residues" evidence="1">
    <location>
        <begin position="14"/>
        <end position="27"/>
    </location>
</feature>
<dbReference type="Proteomes" id="UP001060112">
    <property type="component" value="Chromosome"/>
</dbReference>
<dbReference type="EMBL" id="CP101620">
    <property type="protein sequence ID" value="UTY39409.1"/>
    <property type="molecule type" value="Genomic_DNA"/>
</dbReference>
<name>A0ABY5I212_9FIRM</name>
<gene>
    <name evidence="2" type="ORF">NMU03_00825</name>
</gene>
<proteinExistence type="predicted"/>
<organism evidence="2 3">
    <name type="scientific">Allocoprobacillus halotolerans</name>
    <dbReference type="NCBI Taxonomy" id="2944914"/>
    <lineage>
        <taxon>Bacteria</taxon>
        <taxon>Bacillati</taxon>
        <taxon>Bacillota</taxon>
        <taxon>Erysipelotrichia</taxon>
        <taxon>Erysipelotrichales</taxon>
        <taxon>Erysipelotrichaceae</taxon>
        <taxon>Allocoprobacillus</taxon>
    </lineage>
</organism>
<protein>
    <submittedName>
        <fullName evidence="2">Uncharacterized protein</fullName>
    </submittedName>
</protein>
<evidence type="ECO:0000313" key="2">
    <source>
        <dbReference type="EMBL" id="UTY39409.1"/>
    </source>
</evidence>
<reference evidence="2" key="1">
    <citation type="submission" date="2022-07" db="EMBL/GenBank/DDBJ databases">
        <title>Faecal culturing of patients with breast cancer.</title>
        <authorList>
            <person name="Teng N.M.Y."/>
            <person name="Kiu R."/>
            <person name="Evans R."/>
            <person name="Baker D.J."/>
            <person name="Zenner C."/>
            <person name="Robinson S.D."/>
            <person name="Hall L.J."/>
        </authorList>
    </citation>
    <scope>NUCLEOTIDE SEQUENCE</scope>
    <source>
        <strain evidence="2">LH1062</strain>
    </source>
</reference>
<dbReference type="RefSeq" id="WP_290140485.1">
    <property type="nucleotide sequence ID" value="NZ_CP101620.1"/>
</dbReference>